<dbReference type="PROSITE" id="PS50994">
    <property type="entry name" value="INTEGRASE"/>
    <property type="match status" value="1"/>
</dbReference>
<dbReference type="InterPro" id="IPR025948">
    <property type="entry name" value="HTH-like_dom"/>
</dbReference>
<evidence type="ECO:0000256" key="2">
    <source>
        <dbReference type="SAM" id="Coils"/>
    </source>
</evidence>
<dbReference type="InterPro" id="IPR048020">
    <property type="entry name" value="Transpos_IS3"/>
</dbReference>
<feature type="domain" description="Integrase catalytic" evidence="3">
    <location>
        <begin position="237"/>
        <end position="417"/>
    </location>
</feature>
<evidence type="ECO:0000313" key="5">
    <source>
        <dbReference type="Proteomes" id="UP000292695"/>
    </source>
</evidence>
<dbReference type="InterPro" id="IPR009057">
    <property type="entry name" value="Homeodomain-like_sf"/>
</dbReference>
<keyword evidence="5" id="KW-1185">Reference proteome</keyword>
<dbReference type="EMBL" id="SJKA01000052">
    <property type="protein sequence ID" value="TCC13267.1"/>
    <property type="molecule type" value="Genomic_DNA"/>
</dbReference>
<dbReference type="Pfam" id="PF00665">
    <property type="entry name" value="rve"/>
    <property type="match status" value="1"/>
</dbReference>
<accession>A0A4R0HNW0</accession>
<name>A0A4R0HNW0_9ACTN</name>
<dbReference type="SUPFAM" id="SSF53098">
    <property type="entry name" value="Ribonuclease H-like"/>
    <property type="match status" value="1"/>
</dbReference>
<dbReference type="Gene3D" id="3.30.420.10">
    <property type="entry name" value="Ribonuclease H-like superfamily/Ribonuclease H"/>
    <property type="match status" value="1"/>
</dbReference>
<dbReference type="OrthoDB" id="4281720at2"/>
<dbReference type="InterPro" id="IPR001584">
    <property type="entry name" value="Integrase_cat-core"/>
</dbReference>
<dbReference type="GO" id="GO:0004803">
    <property type="term" value="F:transposase activity"/>
    <property type="evidence" value="ECO:0007669"/>
    <property type="project" value="InterPro"/>
</dbReference>
<dbReference type="SUPFAM" id="SSF46689">
    <property type="entry name" value="Homeodomain-like"/>
    <property type="match status" value="1"/>
</dbReference>
<dbReference type="Proteomes" id="UP000292695">
    <property type="component" value="Unassembled WGS sequence"/>
</dbReference>
<dbReference type="RefSeq" id="WP_131297171.1">
    <property type="nucleotide sequence ID" value="NZ_SJKA01000052.1"/>
</dbReference>
<dbReference type="PANTHER" id="PTHR46889:SF5">
    <property type="entry name" value="INTEGRASE PROTEIN"/>
    <property type="match status" value="1"/>
</dbReference>
<sequence>MPSKYDEQTRAKAVRLVIDHVDDYDSEWAAIKAVSARLGMTAETLRRWVRQAQIDAGQAVGVSSESAREIRELKRKNAELERTVEILKAATKFLRAGERPATAVICRFIAEHKARFGVAPICRALSAHGCPIAPRTYYAWARRAPSKRALWDTTVTELLAGYYEPGAGGRRLPESLYGSLKMWAYLQRQGIQVARCTIERLMRINGWRGVSRAKKVRTTVADLSANRAPDLVNRQFRVPAPNRLLVADFTYVRLASSANSTFAYTAFVIDAFAGRIVGWECSTSKHTTFVERAIAQAAAFRTRQGNPVNAPQNKAIHHSDAGSQYTSLHLTETLHLHGLSPSIGTVGDAYDNALAETTIGLYKTECIRDDSPFRRGPLTGLNNLEAITADWVHWYNTSRLMHRLDRRPPAEAEADYYAQTRDDQPVALT</sequence>
<dbReference type="InterPro" id="IPR036388">
    <property type="entry name" value="WH-like_DNA-bd_sf"/>
</dbReference>
<dbReference type="InterPro" id="IPR002514">
    <property type="entry name" value="Transposase_8"/>
</dbReference>
<comment type="function">
    <text evidence="1">Involved in the transposition of the insertion sequence.</text>
</comment>
<comment type="caution">
    <text evidence="4">The sequence shown here is derived from an EMBL/GenBank/DDBJ whole genome shotgun (WGS) entry which is preliminary data.</text>
</comment>
<dbReference type="Pfam" id="PF13276">
    <property type="entry name" value="HTH_21"/>
    <property type="match status" value="1"/>
</dbReference>
<keyword evidence="2" id="KW-0175">Coiled coil</keyword>
<organism evidence="4 5">
    <name type="scientific">Kribbella sindirgiensis</name>
    <dbReference type="NCBI Taxonomy" id="1124744"/>
    <lineage>
        <taxon>Bacteria</taxon>
        <taxon>Bacillati</taxon>
        <taxon>Actinomycetota</taxon>
        <taxon>Actinomycetes</taxon>
        <taxon>Propionibacteriales</taxon>
        <taxon>Kribbellaceae</taxon>
        <taxon>Kribbella</taxon>
    </lineage>
</organism>
<dbReference type="InterPro" id="IPR036397">
    <property type="entry name" value="RNaseH_sf"/>
</dbReference>
<dbReference type="Pfam" id="PF01527">
    <property type="entry name" value="HTH_Tnp_1"/>
    <property type="match status" value="1"/>
</dbReference>
<dbReference type="NCBIfam" id="NF033516">
    <property type="entry name" value="transpos_IS3"/>
    <property type="match status" value="1"/>
</dbReference>
<reference evidence="4 5" key="1">
    <citation type="submission" date="2019-02" db="EMBL/GenBank/DDBJ databases">
        <title>Kribbella capetownensis sp. nov. and Kribbella speibonae sp. nov., isolated from soil.</title>
        <authorList>
            <person name="Curtis S.M."/>
            <person name="Norton I."/>
            <person name="Everest G.J."/>
            <person name="Meyers P.R."/>
        </authorList>
    </citation>
    <scope>NUCLEOTIDE SEQUENCE [LARGE SCALE GENOMIC DNA]</scope>
    <source>
        <strain evidence="4 5">DSM 27082</strain>
    </source>
</reference>
<evidence type="ECO:0000256" key="1">
    <source>
        <dbReference type="ARBA" id="ARBA00002286"/>
    </source>
</evidence>
<dbReference type="GO" id="GO:0003677">
    <property type="term" value="F:DNA binding"/>
    <property type="evidence" value="ECO:0007669"/>
    <property type="project" value="InterPro"/>
</dbReference>
<protein>
    <submittedName>
        <fullName evidence="4">IS3 family transposase</fullName>
    </submittedName>
</protein>
<dbReference type="AlphaFoldDB" id="A0A4R0HNW0"/>
<evidence type="ECO:0000259" key="3">
    <source>
        <dbReference type="PROSITE" id="PS50994"/>
    </source>
</evidence>
<dbReference type="GO" id="GO:0006313">
    <property type="term" value="P:DNA transposition"/>
    <property type="evidence" value="ECO:0007669"/>
    <property type="project" value="InterPro"/>
</dbReference>
<dbReference type="InterPro" id="IPR012337">
    <property type="entry name" value="RNaseH-like_sf"/>
</dbReference>
<feature type="coiled-coil region" evidence="2">
    <location>
        <begin position="63"/>
        <end position="90"/>
    </location>
</feature>
<dbReference type="InterPro" id="IPR050900">
    <property type="entry name" value="Transposase_IS3/IS150/IS904"/>
</dbReference>
<evidence type="ECO:0000313" key="4">
    <source>
        <dbReference type="EMBL" id="TCC13267.1"/>
    </source>
</evidence>
<dbReference type="PANTHER" id="PTHR46889">
    <property type="entry name" value="TRANSPOSASE INSF FOR INSERTION SEQUENCE IS3B-RELATED"/>
    <property type="match status" value="1"/>
</dbReference>
<gene>
    <name evidence="4" type="ORF">E0H50_42710</name>
</gene>
<dbReference type="GO" id="GO:0015074">
    <property type="term" value="P:DNA integration"/>
    <property type="evidence" value="ECO:0007669"/>
    <property type="project" value="InterPro"/>
</dbReference>
<proteinExistence type="predicted"/>
<dbReference type="Gene3D" id="1.10.10.10">
    <property type="entry name" value="Winged helix-like DNA-binding domain superfamily/Winged helix DNA-binding domain"/>
    <property type="match status" value="1"/>
</dbReference>